<comment type="caution">
    <text evidence="2">The sequence shown here is derived from an EMBL/GenBank/DDBJ whole genome shotgun (WGS) entry which is preliminary data.</text>
</comment>
<keyword evidence="3" id="KW-1185">Reference proteome</keyword>
<dbReference type="AlphaFoldDB" id="A0A9J6B052"/>
<dbReference type="EMBL" id="JACXVP010000001">
    <property type="protein sequence ID" value="KAG5630189.1"/>
    <property type="molecule type" value="Genomic_DNA"/>
</dbReference>
<dbReference type="OrthoDB" id="8195376at2759"/>
<evidence type="ECO:0000256" key="1">
    <source>
        <dbReference type="SAM" id="MobiDB-lite"/>
    </source>
</evidence>
<organism evidence="2 3">
    <name type="scientific">Solanum commersonii</name>
    <name type="common">Commerson's wild potato</name>
    <name type="synonym">Commerson's nightshade</name>
    <dbReference type="NCBI Taxonomy" id="4109"/>
    <lineage>
        <taxon>Eukaryota</taxon>
        <taxon>Viridiplantae</taxon>
        <taxon>Streptophyta</taxon>
        <taxon>Embryophyta</taxon>
        <taxon>Tracheophyta</taxon>
        <taxon>Spermatophyta</taxon>
        <taxon>Magnoliopsida</taxon>
        <taxon>eudicotyledons</taxon>
        <taxon>Gunneridae</taxon>
        <taxon>Pentapetalae</taxon>
        <taxon>asterids</taxon>
        <taxon>lamiids</taxon>
        <taxon>Solanales</taxon>
        <taxon>Solanaceae</taxon>
        <taxon>Solanoideae</taxon>
        <taxon>Solaneae</taxon>
        <taxon>Solanum</taxon>
    </lineage>
</organism>
<accession>A0A9J6B052</accession>
<reference evidence="2 3" key="1">
    <citation type="submission" date="2020-09" db="EMBL/GenBank/DDBJ databases">
        <title>De no assembly of potato wild relative species, Solanum commersonii.</title>
        <authorList>
            <person name="Cho K."/>
        </authorList>
    </citation>
    <scope>NUCLEOTIDE SEQUENCE [LARGE SCALE GENOMIC DNA]</scope>
    <source>
        <strain evidence="2">LZ3.2</strain>
        <tissue evidence="2">Leaf</tissue>
    </source>
</reference>
<feature type="compositionally biased region" description="Basic and acidic residues" evidence="1">
    <location>
        <begin position="1"/>
        <end position="27"/>
    </location>
</feature>
<sequence length="71" mass="8217">MRNGKEENRKKCGGKKVEEIPQEKKSSENFNKSIHAQCGRYGHYAKGCRVKEKIKNLDIDDNPKILYIDHA</sequence>
<evidence type="ECO:0000313" key="2">
    <source>
        <dbReference type="EMBL" id="KAG5630189.1"/>
    </source>
</evidence>
<gene>
    <name evidence="2" type="ORF">H5410_001906</name>
</gene>
<feature type="region of interest" description="Disordered" evidence="1">
    <location>
        <begin position="1"/>
        <end position="31"/>
    </location>
</feature>
<dbReference type="Proteomes" id="UP000824120">
    <property type="component" value="Chromosome 1"/>
</dbReference>
<evidence type="ECO:0000313" key="3">
    <source>
        <dbReference type="Proteomes" id="UP000824120"/>
    </source>
</evidence>
<proteinExistence type="predicted"/>
<protein>
    <submittedName>
        <fullName evidence="2">Uncharacterized protein</fullName>
    </submittedName>
</protein>
<name>A0A9J6B052_SOLCO</name>